<evidence type="ECO:0000259" key="3">
    <source>
        <dbReference type="Pfam" id="PF07687"/>
    </source>
</evidence>
<keyword evidence="5" id="KW-1185">Reference proteome</keyword>
<feature type="binding site" evidence="2">
    <location>
        <position position="347"/>
    </location>
    <ligand>
        <name>Mn(2+)</name>
        <dbReference type="ChEBI" id="CHEBI:29035"/>
        <label>2</label>
    </ligand>
</feature>
<dbReference type="STRING" id="1121476.SAMN02745751_01923"/>
<dbReference type="PANTHER" id="PTHR11014">
    <property type="entry name" value="PEPTIDASE M20 FAMILY MEMBER"/>
    <property type="match status" value="1"/>
</dbReference>
<gene>
    <name evidence="4" type="ORF">SAMN02745751_01923</name>
</gene>
<keyword evidence="1 4" id="KW-0378">Hydrolase</keyword>
<dbReference type="Gene3D" id="3.40.630.10">
    <property type="entry name" value="Zn peptidases"/>
    <property type="match status" value="1"/>
</dbReference>
<evidence type="ECO:0000313" key="4">
    <source>
        <dbReference type="EMBL" id="SHJ17370.1"/>
    </source>
</evidence>
<dbReference type="RefSeq" id="WP_073049363.1">
    <property type="nucleotide sequence ID" value="NZ_FQZL01000012.1"/>
</dbReference>
<dbReference type="SUPFAM" id="SSF53187">
    <property type="entry name" value="Zn-dependent exopeptidases"/>
    <property type="match status" value="1"/>
</dbReference>
<keyword evidence="2" id="KW-0464">Manganese</keyword>
<evidence type="ECO:0000256" key="2">
    <source>
        <dbReference type="PIRSR" id="PIRSR005962-1"/>
    </source>
</evidence>
<protein>
    <submittedName>
        <fullName evidence="4">Hippurate hydrolase</fullName>
    </submittedName>
</protein>
<feature type="binding site" evidence="2">
    <location>
        <position position="127"/>
    </location>
    <ligand>
        <name>Mn(2+)</name>
        <dbReference type="ChEBI" id="CHEBI:29035"/>
        <label>2</label>
    </ligand>
</feature>
<evidence type="ECO:0000256" key="1">
    <source>
        <dbReference type="ARBA" id="ARBA00022801"/>
    </source>
</evidence>
<dbReference type="OrthoDB" id="9776731at2"/>
<dbReference type="InterPro" id="IPR017439">
    <property type="entry name" value="Amidohydrolase"/>
</dbReference>
<dbReference type="Pfam" id="PF01546">
    <property type="entry name" value="Peptidase_M20"/>
    <property type="match status" value="1"/>
</dbReference>
<dbReference type="GO" id="GO:0019877">
    <property type="term" value="P:diaminopimelate biosynthetic process"/>
    <property type="evidence" value="ECO:0007669"/>
    <property type="project" value="UniProtKB-ARBA"/>
</dbReference>
<feature type="binding site" evidence="2">
    <location>
        <position position="93"/>
    </location>
    <ligand>
        <name>Mn(2+)</name>
        <dbReference type="ChEBI" id="CHEBI:29035"/>
        <label>2</label>
    </ligand>
</feature>
<organism evidence="4 5">
    <name type="scientific">Dethiosulfatibacter aminovorans DSM 17477</name>
    <dbReference type="NCBI Taxonomy" id="1121476"/>
    <lineage>
        <taxon>Bacteria</taxon>
        <taxon>Bacillati</taxon>
        <taxon>Bacillota</taxon>
        <taxon>Tissierellia</taxon>
        <taxon>Dethiosulfatibacter</taxon>
    </lineage>
</organism>
<feature type="binding site" evidence="2">
    <location>
        <position position="95"/>
    </location>
    <ligand>
        <name>Mn(2+)</name>
        <dbReference type="ChEBI" id="CHEBI:29035"/>
        <label>2</label>
    </ligand>
</feature>
<dbReference type="InterPro" id="IPR002933">
    <property type="entry name" value="Peptidase_M20"/>
</dbReference>
<name>A0A1M6H5A2_9FIRM</name>
<dbReference type="GO" id="GO:0050118">
    <property type="term" value="F:N-acetyldiaminopimelate deacetylase activity"/>
    <property type="evidence" value="ECO:0007669"/>
    <property type="project" value="UniProtKB-ARBA"/>
</dbReference>
<reference evidence="4 5" key="1">
    <citation type="submission" date="2016-11" db="EMBL/GenBank/DDBJ databases">
        <authorList>
            <person name="Jaros S."/>
            <person name="Januszkiewicz K."/>
            <person name="Wedrychowicz H."/>
        </authorList>
    </citation>
    <scope>NUCLEOTIDE SEQUENCE [LARGE SCALE GENOMIC DNA]</scope>
    <source>
        <strain evidence="4 5">DSM 17477</strain>
    </source>
</reference>
<dbReference type="Proteomes" id="UP000184052">
    <property type="component" value="Unassembled WGS sequence"/>
</dbReference>
<dbReference type="InterPro" id="IPR011650">
    <property type="entry name" value="Peptidase_M20_dimer"/>
</dbReference>
<dbReference type="AlphaFoldDB" id="A0A1M6H5A2"/>
<feature type="domain" description="Peptidase M20 dimerisation" evidence="3">
    <location>
        <begin position="176"/>
        <end position="274"/>
    </location>
</feature>
<dbReference type="FunFam" id="3.30.70.360:FF:000001">
    <property type="entry name" value="N-acetyldiaminopimelate deacetylase"/>
    <property type="match status" value="1"/>
</dbReference>
<keyword evidence="2" id="KW-0479">Metal-binding</keyword>
<dbReference type="Gene3D" id="3.30.70.360">
    <property type="match status" value="1"/>
</dbReference>
<accession>A0A1M6H5A2</accession>
<dbReference type="InterPro" id="IPR036264">
    <property type="entry name" value="Bact_exopeptidase_dim_dom"/>
</dbReference>
<evidence type="ECO:0000313" key="5">
    <source>
        <dbReference type="Proteomes" id="UP000184052"/>
    </source>
</evidence>
<proteinExistence type="predicted"/>
<dbReference type="GO" id="GO:0046872">
    <property type="term" value="F:metal ion binding"/>
    <property type="evidence" value="ECO:0007669"/>
    <property type="project" value="UniProtKB-KW"/>
</dbReference>
<dbReference type="Pfam" id="PF07687">
    <property type="entry name" value="M20_dimer"/>
    <property type="match status" value="1"/>
</dbReference>
<dbReference type="PANTHER" id="PTHR11014:SF63">
    <property type="entry name" value="METALLOPEPTIDASE, PUTATIVE (AFU_ORTHOLOGUE AFUA_6G09600)-RELATED"/>
    <property type="match status" value="1"/>
</dbReference>
<dbReference type="PIRSF" id="PIRSF005962">
    <property type="entry name" value="Pept_M20D_amidohydro"/>
    <property type="match status" value="1"/>
</dbReference>
<dbReference type="EMBL" id="FQZL01000012">
    <property type="protein sequence ID" value="SHJ17370.1"/>
    <property type="molecule type" value="Genomic_DNA"/>
</dbReference>
<dbReference type="NCBIfam" id="TIGR01891">
    <property type="entry name" value="amidohydrolases"/>
    <property type="match status" value="1"/>
</dbReference>
<dbReference type="SUPFAM" id="SSF55031">
    <property type="entry name" value="Bacterial exopeptidase dimerisation domain"/>
    <property type="match status" value="1"/>
</dbReference>
<feature type="binding site" evidence="2">
    <location>
        <position position="153"/>
    </location>
    <ligand>
        <name>Mn(2+)</name>
        <dbReference type="ChEBI" id="CHEBI:29035"/>
        <label>2</label>
    </ligand>
</feature>
<sequence length="376" mass="42066">MDYYTRAVEYRKELHKIPEVGMKEFKTTEYILNALKVMGYEVEAALETGAIAYKKGTDESSSIAFRADIDALAIQEETVGETKSEHEGYMHGCGHDYHIAVLLGFAEYLKDVETSCNIVFIFQPAEESPGGARPIVESGKLDRFNITEIYGLHIWPYLDQGKIGVKPGPLMAMSGEFELDLIGKGGHGAVPNSAIDPIFISSQVISSLQSIVSRNIEPIDDAVVTVGYIRGGSVHNVIPGKVEMGGTIRAFRQEVYDRIKERIATICEGIAKAYEMEIEVRITDFYKPVDNDEKLTEEFIKSQGNVVEIVKPYMTGEDFSFYQAEYPGVFFFLGSKNEEKGFIQPLHNSRFQADDQVIKNGIDSYINLLKYKSVIE</sequence>
<comment type="cofactor">
    <cofactor evidence="2">
        <name>Mn(2+)</name>
        <dbReference type="ChEBI" id="CHEBI:29035"/>
    </cofactor>
    <text evidence="2">The Mn(2+) ion enhances activity.</text>
</comment>